<dbReference type="Proteomes" id="UP000231279">
    <property type="component" value="Unassembled WGS sequence"/>
</dbReference>
<dbReference type="PROSITE" id="PS51892">
    <property type="entry name" value="SUBTILASE"/>
    <property type="match status" value="1"/>
</dbReference>
<keyword evidence="6" id="KW-1185">Reference proteome</keyword>
<name>A0A2G9HYK7_9LAMI</name>
<dbReference type="OrthoDB" id="904946at2759"/>
<reference evidence="6" key="1">
    <citation type="journal article" date="2018" name="Gigascience">
        <title>Genome assembly of the Pink Ipe (Handroanthus impetiginosus, Bignoniaceae), a highly valued, ecologically keystone Neotropical timber forest tree.</title>
        <authorList>
            <person name="Silva-Junior O.B."/>
            <person name="Grattapaglia D."/>
            <person name="Novaes E."/>
            <person name="Collevatti R.G."/>
        </authorList>
    </citation>
    <scope>NUCLEOTIDE SEQUENCE [LARGE SCALE GENOMIC DNA]</scope>
    <source>
        <strain evidence="6">cv. UFG-1</strain>
    </source>
</reference>
<dbReference type="InterPro" id="IPR000209">
    <property type="entry name" value="Peptidase_S8/S53_dom"/>
</dbReference>
<dbReference type="InterPro" id="IPR036852">
    <property type="entry name" value="Peptidase_S8/S53_dom_sf"/>
</dbReference>
<evidence type="ECO:0000259" key="4">
    <source>
        <dbReference type="Pfam" id="PF00082"/>
    </source>
</evidence>
<dbReference type="Pfam" id="PF00082">
    <property type="entry name" value="Peptidase_S8"/>
    <property type="match status" value="1"/>
</dbReference>
<comment type="similarity">
    <text evidence="1 3">Belongs to the peptidase S8 family.</text>
</comment>
<dbReference type="InterPro" id="IPR045051">
    <property type="entry name" value="SBT"/>
</dbReference>
<dbReference type="AlphaFoldDB" id="A0A2G9HYK7"/>
<dbReference type="Gene3D" id="3.40.50.200">
    <property type="entry name" value="Peptidase S8/S53 domain"/>
    <property type="match status" value="1"/>
</dbReference>
<dbReference type="GO" id="GO:0008240">
    <property type="term" value="F:tripeptidyl-peptidase activity"/>
    <property type="evidence" value="ECO:0007669"/>
    <property type="project" value="UniProtKB-EC"/>
</dbReference>
<dbReference type="GO" id="GO:0006508">
    <property type="term" value="P:proteolysis"/>
    <property type="evidence" value="ECO:0007669"/>
    <property type="project" value="InterPro"/>
</dbReference>
<dbReference type="PANTHER" id="PTHR10795">
    <property type="entry name" value="PROPROTEIN CONVERTASE SUBTILISIN/KEXIN"/>
    <property type="match status" value="1"/>
</dbReference>
<evidence type="ECO:0000256" key="3">
    <source>
        <dbReference type="PROSITE-ProRule" id="PRU01240"/>
    </source>
</evidence>
<accession>A0A2G9HYK7</accession>
<comment type="caution">
    <text evidence="3">Lacks conserved residue(s) required for the propagation of feature annotation.</text>
</comment>
<comment type="caution">
    <text evidence="5">The sequence shown here is derived from an EMBL/GenBank/DDBJ whole genome shotgun (WGS) entry which is preliminary data.</text>
</comment>
<dbReference type="EC" id="3.4.14.10" evidence="5"/>
<evidence type="ECO:0000313" key="5">
    <source>
        <dbReference type="EMBL" id="PIN22589.1"/>
    </source>
</evidence>
<keyword evidence="2" id="KW-0732">Signal</keyword>
<dbReference type="SUPFAM" id="SSF52743">
    <property type="entry name" value="Subtilisin-like"/>
    <property type="match status" value="1"/>
</dbReference>
<dbReference type="GO" id="GO:0004252">
    <property type="term" value="F:serine-type endopeptidase activity"/>
    <property type="evidence" value="ECO:0007669"/>
    <property type="project" value="InterPro"/>
</dbReference>
<sequence length="91" mass="9476">MSCPHVAAAAALIKAAYPDWSNTAIRSALMTTATQTNNIGLPITDSGGTTAATPFHYGSGHFQPAMALNPGLIYDANYTDYSFISVPTIPA</sequence>
<gene>
    <name evidence="5" type="ORF">CDL12_04701</name>
</gene>
<evidence type="ECO:0000256" key="1">
    <source>
        <dbReference type="ARBA" id="ARBA00011073"/>
    </source>
</evidence>
<organism evidence="5 6">
    <name type="scientific">Handroanthus impetiginosus</name>
    <dbReference type="NCBI Taxonomy" id="429701"/>
    <lineage>
        <taxon>Eukaryota</taxon>
        <taxon>Viridiplantae</taxon>
        <taxon>Streptophyta</taxon>
        <taxon>Embryophyta</taxon>
        <taxon>Tracheophyta</taxon>
        <taxon>Spermatophyta</taxon>
        <taxon>Magnoliopsida</taxon>
        <taxon>eudicotyledons</taxon>
        <taxon>Gunneridae</taxon>
        <taxon>Pentapetalae</taxon>
        <taxon>asterids</taxon>
        <taxon>lamiids</taxon>
        <taxon>Lamiales</taxon>
        <taxon>Bignoniaceae</taxon>
        <taxon>Crescentiina</taxon>
        <taxon>Tabebuia alliance</taxon>
        <taxon>Handroanthus</taxon>
    </lineage>
</organism>
<proteinExistence type="inferred from homology"/>
<dbReference type="STRING" id="429701.A0A2G9HYK7"/>
<evidence type="ECO:0000313" key="6">
    <source>
        <dbReference type="Proteomes" id="UP000231279"/>
    </source>
</evidence>
<feature type="domain" description="Peptidase S8/S53" evidence="4">
    <location>
        <begin position="1"/>
        <end position="59"/>
    </location>
</feature>
<evidence type="ECO:0000256" key="2">
    <source>
        <dbReference type="ARBA" id="ARBA00022729"/>
    </source>
</evidence>
<keyword evidence="5" id="KW-0378">Hydrolase</keyword>
<protein>
    <submittedName>
        <fullName evidence="5">Tripeptidyl-peptidase II</fullName>
        <ecNumber evidence="5">3.4.14.10</ecNumber>
    </submittedName>
</protein>
<dbReference type="EMBL" id="NKXS01000731">
    <property type="protein sequence ID" value="PIN22589.1"/>
    <property type="molecule type" value="Genomic_DNA"/>
</dbReference>